<dbReference type="InterPro" id="IPR003115">
    <property type="entry name" value="ParB_N"/>
</dbReference>
<organism evidence="3">
    <name type="scientific">Streptantibioticus silvisoli</name>
    <dbReference type="NCBI Taxonomy" id="2705255"/>
    <lineage>
        <taxon>Bacteria</taxon>
        <taxon>Bacillati</taxon>
        <taxon>Actinomycetota</taxon>
        <taxon>Actinomycetes</taxon>
        <taxon>Kitasatosporales</taxon>
        <taxon>Streptomycetaceae</taxon>
        <taxon>Streptantibioticus</taxon>
    </lineage>
</organism>
<dbReference type="EMBL" id="JABXJJ020000009">
    <property type="protein sequence ID" value="MDI5969344.1"/>
    <property type="molecule type" value="Genomic_DNA"/>
</dbReference>
<name>A0AA90KFU4_9ACTN</name>
<dbReference type="RefSeq" id="WP_271312207.1">
    <property type="nucleotide sequence ID" value="NZ_JABXJJ020000009.1"/>
</dbReference>
<accession>A0AA90KFU4</accession>
<dbReference type="InterPro" id="IPR036086">
    <property type="entry name" value="ParB/Sulfiredoxin_sf"/>
</dbReference>
<protein>
    <recommendedName>
        <fullName evidence="2">ParB-like N-terminal domain-containing protein</fullName>
    </recommendedName>
</protein>
<feature type="region of interest" description="Disordered" evidence="1">
    <location>
        <begin position="340"/>
        <end position="359"/>
    </location>
</feature>
<evidence type="ECO:0000313" key="3">
    <source>
        <dbReference type="EMBL" id="MDI5969344.1"/>
    </source>
</evidence>
<dbReference type="SUPFAM" id="SSF110849">
    <property type="entry name" value="ParB/Sulfiredoxin"/>
    <property type="match status" value="1"/>
</dbReference>
<gene>
    <name evidence="3" type="ORF">POF50_008290</name>
</gene>
<comment type="caution">
    <text evidence="3">The sequence shown here is derived from an EMBL/GenBank/DDBJ whole genome shotgun (WGS) entry which is preliminary data.</text>
</comment>
<reference evidence="3" key="1">
    <citation type="submission" date="2023-05" db="EMBL/GenBank/DDBJ databases">
        <title>Streptantibioticus silvisoli sp. nov., acidotolerant actinomycetes 1 from pine litter.</title>
        <authorList>
            <person name="Swiecimska M."/>
            <person name="Golinska P."/>
            <person name="Sangal V."/>
            <person name="Wachnowicz B."/>
            <person name="Goodfellow M."/>
        </authorList>
    </citation>
    <scope>NUCLEOTIDE SEQUENCE</scope>
    <source>
        <strain evidence="3">SL13</strain>
    </source>
</reference>
<feature type="domain" description="ParB-like N-terminal" evidence="2">
    <location>
        <begin position="36"/>
        <end position="120"/>
    </location>
</feature>
<feature type="region of interest" description="Disordered" evidence="1">
    <location>
        <begin position="237"/>
        <end position="263"/>
    </location>
</feature>
<evidence type="ECO:0000259" key="2">
    <source>
        <dbReference type="SMART" id="SM00470"/>
    </source>
</evidence>
<dbReference type="AlphaFoldDB" id="A0AA90KFU4"/>
<feature type="region of interest" description="Disordered" evidence="1">
    <location>
        <begin position="166"/>
        <end position="192"/>
    </location>
</feature>
<feature type="compositionally biased region" description="Low complexity" evidence="1">
    <location>
        <begin position="245"/>
        <end position="254"/>
    </location>
</feature>
<proteinExistence type="predicted"/>
<sequence>MSQHEAPGWPSEEPPAFAGCEPTAWLSGQLAASTVRRIRVSSLNLDFTLRQDRVNIEHVQILAGITEELPPIVVHDPSGRVLDGIHRVHAALAQGRSHISAIVYSGSDEDAFAVAVRLNTAHGLPLSRAERIAAAQRILRTHPRWSNRMIAGVTGLAESTVRVRRRDLPEAEPGPGPRSCTRVGRDGRVRPVDAAEGRLRAGRLLAERPTASAREIARQAGVSPNTVLDVRRRLAEGREPVPVQARGGEAGAPAAPRPTGPGDLEKVTTAVLAGLMADPSIRLNDRGRFLIRWMRANREALSTRSDVACAIPDHWLVPVAKLARAYSLFWQELARELEHRSAKPPVRSADPVLGPPGLP</sequence>
<dbReference type="SMART" id="SM00470">
    <property type="entry name" value="ParB"/>
    <property type="match status" value="1"/>
</dbReference>
<feature type="compositionally biased region" description="Basic and acidic residues" evidence="1">
    <location>
        <begin position="183"/>
        <end position="192"/>
    </location>
</feature>
<evidence type="ECO:0000256" key="1">
    <source>
        <dbReference type="SAM" id="MobiDB-lite"/>
    </source>
</evidence>